<organism evidence="1 2">
    <name type="scientific">Exiguobacterium acetylicum</name>
    <name type="common">Brevibacterium acetylicum</name>
    <dbReference type="NCBI Taxonomy" id="41170"/>
    <lineage>
        <taxon>Bacteria</taxon>
        <taxon>Bacillati</taxon>
        <taxon>Bacillota</taxon>
        <taxon>Bacilli</taxon>
        <taxon>Bacillales</taxon>
        <taxon>Bacillales Family XII. Incertae Sedis</taxon>
        <taxon>Exiguobacterium</taxon>
    </lineage>
</organism>
<accession>A0ABX8GEK5</accession>
<keyword evidence="1" id="KW-0614">Plasmid</keyword>
<geneLocation type="plasmid" evidence="1 2">
    <name>p1</name>
</geneLocation>
<reference evidence="1 2" key="1">
    <citation type="submission" date="2021-05" db="EMBL/GenBank/DDBJ databases">
        <title>Biocontrol using Exiguobacterium acetylicum SI17 against litchi downy blight caused by Peronophythora litchii.</title>
        <authorList>
            <person name="Zheng L."/>
        </authorList>
    </citation>
    <scope>NUCLEOTIDE SEQUENCE [LARGE SCALE GENOMIC DNA]</scope>
    <source>
        <strain evidence="1 2">SI17</strain>
        <plasmid evidence="1 2">p1</plasmid>
    </source>
</reference>
<name>A0ABX8GEK5_EXIAC</name>
<dbReference type="Proteomes" id="UP000679498">
    <property type="component" value="Plasmid p1"/>
</dbReference>
<protein>
    <submittedName>
        <fullName evidence="1">Uncharacterized protein</fullName>
    </submittedName>
</protein>
<keyword evidence="2" id="KW-1185">Reference proteome</keyword>
<dbReference type="GeneID" id="88813401"/>
<dbReference type="RefSeq" id="WP_214813949.1">
    <property type="nucleotide sequence ID" value="NZ_CP075898.1"/>
</dbReference>
<gene>
    <name evidence="1" type="ORF">KKI46_16995</name>
</gene>
<sequence length="90" mass="10228">MSTQKMDYLIKQNGQTIEEGSLTATGTSVFEMTENVVEQLSNQFGLTEVDFDDVSNYWTFVCFLRDIPTVLQFRPVDGFADKFGVDEEVN</sequence>
<evidence type="ECO:0000313" key="2">
    <source>
        <dbReference type="Proteomes" id="UP000679498"/>
    </source>
</evidence>
<evidence type="ECO:0000313" key="1">
    <source>
        <dbReference type="EMBL" id="QWB31829.1"/>
    </source>
</evidence>
<dbReference type="EMBL" id="CP075898">
    <property type="protein sequence ID" value="QWB31829.1"/>
    <property type="molecule type" value="Genomic_DNA"/>
</dbReference>
<proteinExistence type="predicted"/>